<dbReference type="GO" id="GO:0004812">
    <property type="term" value="F:aminoacyl-tRNA ligase activity"/>
    <property type="evidence" value="ECO:0007669"/>
    <property type="project" value="UniProtKB-KW"/>
</dbReference>
<dbReference type="RefSeq" id="WP_005300722.1">
    <property type="nucleotide sequence ID" value="NZ_PYOG01000001.1"/>
</dbReference>
<dbReference type="InterPro" id="IPR051335">
    <property type="entry name" value="Alanyl-tRNA_Editing_Enzymes"/>
</dbReference>
<keyword evidence="3" id="KW-0030">Aminoacyl-tRNA synthetase</keyword>
<protein>
    <submittedName>
        <fullName evidence="3">Alanyl-tRNA synthetase</fullName>
    </submittedName>
</protein>
<evidence type="ECO:0000313" key="3">
    <source>
        <dbReference type="EMBL" id="SPY27486.1"/>
    </source>
</evidence>
<keyword evidence="3" id="KW-0436">Ligase</keyword>
<keyword evidence="2" id="KW-0862">Zinc</keyword>
<dbReference type="GO" id="GO:0000166">
    <property type="term" value="F:nucleotide binding"/>
    <property type="evidence" value="ECO:0007669"/>
    <property type="project" value="InterPro"/>
</dbReference>
<dbReference type="AlphaFoldDB" id="A0A2T3QQI2"/>
<dbReference type="SUPFAM" id="SSF55186">
    <property type="entry name" value="ThrRS/AlaRS common domain"/>
    <property type="match status" value="1"/>
</dbReference>
<evidence type="ECO:0000313" key="4">
    <source>
        <dbReference type="Proteomes" id="UP000251647"/>
    </source>
</evidence>
<dbReference type="EMBL" id="UATL01000001">
    <property type="protein sequence ID" value="SPY27486.1"/>
    <property type="molecule type" value="Genomic_DNA"/>
</dbReference>
<dbReference type="PANTHER" id="PTHR43462:SF1">
    <property type="entry name" value="ALANYL-TRNA EDITING PROTEIN AARSD1"/>
    <property type="match status" value="1"/>
</dbReference>
<evidence type="ECO:0000256" key="1">
    <source>
        <dbReference type="ARBA" id="ARBA00022723"/>
    </source>
</evidence>
<sequence length="290" mass="32967">MLNATKVLFTSNIWQCTAKVQLCVAHSEGTWIVTDTTPFHPVSHIWPDHPADRGFITVANQDYAVINCLVGAVELASQTLYVADAIPVRRDTEGWVFVVVHHLAQDLMLEIGQEVELSVDKAYQQALGRGHSGGHLSSLALNKVLHHDFWRKDASRKDELGHYDFHSYAQEKSEVSEDCSRDTYRLGKTLRKRGLNSADMLEQLNDIADKINQQLTQWLELESAITMRCEGQALTDSRYWCCDLKEGNVIEIPCGGTHSQSLAEYNQLWVEFEYVNDQQIVMYARSIKRQ</sequence>
<dbReference type="GO" id="GO:0002161">
    <property type="term" value="F:aminoacyl-tRNA deacylase activity"/>
    <property type="evidence" value="ECO:0007669"/>
    <property type="project" value="UniProtKB-ARBA"/>
</dbReference>
<organism evidence="3 4">
    <name type="scientific">Photobacterium damselae</name>
    <dbReference type="NCBI Taxonomy" id="38293"/>
    <lineage>
        <taxon>Bacteria</taxon>
        <taxon>Pseudomonadati</taxon>
        <taxon>Pseudomonadota</taxon>
        <taxon>Gammaproteobacteria</taxon>
        <taxon>Vibrionales</taxon>
        <taxon>Vibrionaceae</taxon>
        <taxon>Photobacterium</taxon>
    </lineage>
</organism>
<dbReference type="OrthoDB" id="6396444at2"/>
<evidence type="ECO:0000256" key="2">
    <source>
        <dbReference type="ARBA" id="ARBA00022833"/>
    </source>
</evidence>
<accession>A0A2T3QQI2</accession>
<dbReference type="Proteomes" id="UP000251647">
    <property type="component" value="Unassembled WGS sequence"/>
</dbReference>
<proteinExistence type="predicted"/>
<dbReference type="Gene3D" id="3.30.980.10">
    <property type="entry name" value="Threonyl-trna Synthetase, Chain A, domain 2"/>
    <property type="match status" value="1"/>
</dbReference>
<name>A0A2T3QQI2_PHODM</name>
<dbReference type="PANTHER" id="PTHR43462">
    <property type="entry name" value="ALANYL-TRNA EDITING PROTEIN"/>
    <property type="match status" value="1"/>
</dbReference>
<keyword evidence="1" id="KW-0479">Metal-binding</keyword>
<dbReference type="GO" id="GO:0046872">
    <property type="term" value="F:metal ion binding"/>
    <property type="evidence" value="ECO:0007669"/>
    <property type="project" value="UniProtKB-KW"/>
</dbReference>
<dbReference type="InterPro" id="IPR018163">
    <property type="entry name" value="Thr/Ala-tRNA-synth_IIc_edit"/>
</dbReference>
<reference evidence="3 4" key="1">
    <citation type="submission" date="2018-06" db="EMBL/GenBank/DDBJ databases">
        <authorList>
            <consortium name="Pathogen Informatics"/>
            <person name="Doyle S."/>
        </authorList>
    </citation>
    <scope>NUCLEOTIDE SEQUENCE [LARGE SCALE GENOMIC DNA]</scope>
    <source>
        <strain evidence="3 4">NCTC11647</strain>
    </source>
</reference>
<gene>
    <name evidence="3" type="ORF">NCTC11647_00541</name>
</gene>